<dbReference type="Proteomes" id="UP000582659">
    <property type="component" value="Unassembled WGS sequence"/>
</dbReference>
<sequence>MKSLVLLAVILYISVYDETAEAVRECFHGEDESRDPDRCRNNHAHGCIKFVYNTGHVTRSCARYDECRRDEVRELRHGTAHCCYDDLCNSAPKLIASTVPLLALARIFL</sequence>
<evidence type="ECO:0000313" key="3">
    <source>
        <dbReference type="EMBL" id="CAG9125231.1"/>
    </source>
</evidence>
<reference evidence="3" key="2">
    <citation type="submission" date="2020-08" db="EMBL/GenBank/DDBJ databases">
        <authorList>
            <person name="Kikuchi T."/>
        </authorList>
    </citation>
    <scope>NUCLEOTIDE SEQUENCE</scope>
    <source>
        <strain evidence="2">Ka4C1</strain>
    </source>
</reference>
<dbReference type="InterPro" id="IPR045860">
    <property type="entry name" value="Snake_toxin-like_sf"/>
</dbReference>
<feature type="chain" id="PRO_5036021992" evidence="1">
    <location>
        <begin position="23"/>
        <end position="109"/>
    </location>
</feature>
<protein>
    <submittedName>
        <fullName evidence="2">(pine wood nematode) hypothetical protein</fullName>
    </submittedName>
</protein>
<dbReference type="Proteomes" id="UP000095284">
    <property type="component" value="Unplaced"/>
</dbReference>
<evidence type="ECO:0000313" key="5">
    <source>
        <dbReference type="Proteomes" id="UP000659654"/>
    </source>
</evidence>
<evidence type="ECO:0000313" key="4">
    <source>
        <dbReference type="Proteomes" id="UP000095284"/>
    </source>
</evidence>
<name>A0A1I7RXX3_BURXY</name>
<evidence type="ECO:0000256" key="1">
    <source>
        <dbReference type="SAM" id="SignalP"/>
    </source>
</evidence>
<organism evidence="4 6">
    <name type="scientific">Bursaphelenchus xylophilus</name>
    <name type="common">Pinewood nematode worm</name>
    <name type="synonym">Aphelenchoides xylophilus</name>
    <dbReference type="NCBI Taxonomy" id="6326"/>
    <lineage>
        <taxon>Eukaryota</taxon>
        <taxon>Metazoa</taxon>
        <taxon>Ecdysozoa</taxon>
        <taxon>Nematoda</taxon>
        <taxon>Chromadorea</taxon>
        <taxon>Rhabditida</taxon>
        <taxon>Tylenchina</taxon>
        <taxon>Tylenchomorpha</taxon>
        <taxon>Aphelenchoidea</taxon>
        <taxon>Aphelenchoididae</taxon>
        <taxon>Bursaphelenchus</taxon>
    </lineage>
</organism>
<dbReference type="Proteomes" id="UP000659654">
    <property type="component" value="Unassembled WGS sequence"/>
</dbReference>
<dbReference type="SUPFAM" id="SSF57302">
    <property type="entry name" value="Snake toxin-like"/>
    <property type="match status" value="1"/>
</dbReference>
<evidence type="ECO:0000313" key="2">
    <source>
        <dbReference type="EMBL" id="CAD5232581.1"/>
    </source>
</evidence>
<dbReference type="EMBL" id="CAJFCV020000005">
    <property type="protein sequence ID" value="CAG9125231.1"/>
    <property type="molecule type" value="Genomic_DNA"/>
</dbReference>
<reference evidence="6" key="1">
    <citation type="submission" date="2016-11" db="UniProtKB">
        <authorList>
            <consortium name="WormBaseParasite"/>
        </authorList>
    </citation>
    <scope>IDENTIFICATION</scope>
</reference>
<feature type="signal peptide" evidence="1">
    <location>
        <begin position="1"/>
        <end position="22"/>
    </location>
</feature>
<proteinExistence type="predicted"/>
<dbReference type="EMBL" id="CAJFDI010000005">
    <property type="protein sequence ID" value="CAD5232581.1"/>
    <property type="molecule type" value="Genomic_DNA"/>
</dbReference>
<keyword evidence="5" id="KW-1185">Reference proteome</keyword>
<keyword evidence="1" id="KW-0732">Signal</keyword>
<accession>A0A1I7RXX3</accession>
<dbReference type="Gene3D" id="2.10.60.10">
    <property type="entry name" value="CD59"/>
    <property type="match status" value="1"/>
</dbReference>
<dbReference type="AlphaFoldDB" id="A0A1I7RXX3"/>
<dbReference type="WBParaSite" id="BXY_0559000.1">
    <property type="protein sequence ID" value="BXY_0559000.1"/>
    <property type="gene ID" value="BXY_0559000"/>
</dbReference>
<gene>
    <name evidence="2" type="ORF">BXYJ_LOCUS12672</name>
</gene>
<evidence type="ECO:0000313" key="6">
    <source>
        <dbReference type="WBParaSite" id="BXY_0559000.1"/>
    </source>
</evidence>